<dbReference type="Proteomes" id="UP000887222">
    <property type="component" value="Unassembled WGS sequence"/>
</dbReference>
<keyword evidence="2" id="KW-1185">Reference proteome</keyword>
<evidence type="ECO:0000313" key="2">
    <source>
        <dbReference type="Proteomes" id="UP000887222"/>
    </source>
</evidence>
<protein>
    <submittedName>
        <fullName evidence="1">Uncharacterized protein</fullName>
    </submittedName>
</protein>
<gene>
    <name evidence="1" type="ORF">NCCP691_12180</name>
</gene>
<organism evidence="1 2">
    <name type="scientific">Noviherbaspirillum aridicola</name>
    <dbReference type="NCBI Taxonomy" id="2849687"/>
    <lineage>
        <taxon>Bacteria</taxon>
        <taxon>Pseudomonadati</taxon>
        <taxon>Pseudomonadota</taxon>
        <taxon>Betaproteobacteria</taxon>
        <taxon>Burkholderiales</taxon>
        <taxon>Oxalobacteraceae</taxon>
        <taxon>Noviherbaspirillum</taxon>
    </lineage>
</organism>
<dbReference type="RefSeq" id="WP_220807369.1">
    <property type="nucleotide sequence ID" value="NZ_BPMK01000004.1"/>
</dbReference>
<dbReference type="EMBL" id="BPMK01000004">
    <property type="protein sequence ID" value="GIZ51204.1"/>
    <property type="molecule type" value="Genomic_DNA"/>
</dbReference>
<sequence>MDLVLLELILWVGLLFFFWALKEGLGRVEADIESLGVANARRAYIAGSAASAWHPEKVAEPIGTYRDMPIFRYVMIQGRSYQFDRVCPPECREDVDQEERYVAPGLVYQECRVPSETFAQ</sequence>
<comment type="caution">
    <text evidence="1">The sequence shown here is derived from an EMBL/GenBank/DDBJ whole genome shotgun (WGS) entry which is preliminary data.</text>
</comment>
<proteinExistence type="predicted"/>
<evidence type="ECO:0000313" key="1">
    <source>
        <dbReference type="EMBL" id="GIZ51204.1"/>
    </source>
</evidence>
<reference evidence="1 2" key="1">
    <citation type="journal article" date="2022" name="Int. J. Syst. Evol. Microbiol.">
        <title>Noviherbaspirillum aridicola sp. nov., isolated from an arid soil in Pakistan.</title>
        <authorList>
            <person name="Khan I.U."/>
            <person name="Saqib M."/>
            <person name="Amin A."/>
            <person name="Hussain F."/>
            <person name="Li L."/>
            <person name="Liu Y.H."/>
            <person name="Fang B.Z."/>
            <person name="Ahmed I."/>
            <person name="Li W.J."/>
        </authorList>
    </citation>
    <scope>NUCLEOTIDE SEQUENCE [LARGE SCALE GENOMIC DNA]</scope>
    <source>
        <strain evidence="1 2">NCCP-691</strain>
    </source>
</reference>
<accession>A0ABQ4Q271</accession>
<name>A0ABQ4Q271_9BURK</name>